<gene>
    <name evidence="2" type="ORF">SAMN02745857_03615</name>
</gene>
<feature type="transmembrane region" description="Helical" evidence="1">
    <location>
        <begin position="123"/>
        <end position="146"/>
    </location>
</feature>
<accession>A0A1W1XYX2</accession>
<evidence type="ECO:0000313" key="3">
    <source>
        <dbReference type="Proteomes" id="UP000192761"/>
    </source>
</evidence>
<proteinExistence type="predicted"/>
<dbReference type="OrthoDB" id="8591575at2"/>
<name>A0A1W1XYX2_9NEIS</name>
<evidence type="ECO:0000313" key="2">
    <source>
        <dbReference type="EMBL" id="SMC29116.1"/>
    </source>
</evidence>
<dbReference type="AlphaFoldDB" id="A0A1W1XYX2"/>
<protein>
    <submittedName>
        <fullName evidence="2">Uncharacterized protein</fullName>
    </submittedName>
</protein>
<feature type="transmembrane region" description="Helical" evidence="1">
    <location>
        <begin position="51"/>
        <end position="78"/>
    </location>
</feature>
<keyword evidence="3" id="KW-1185">Reference proteome</keyword>
<sequence length="154" mass="17209">MDGSINVIAGTAIYGAAKVLGYSWWCHVGLARLRTDLPPEQRTPLAIKLGLIRLGIGFVVGIPMALVFGLIASITWFFPPLGYLLTYVPVRWFEWGIMIWLIDPPARSMRQLLRSCSPAERRWRLQGIVVSCLLDIVFFLCVALGLQGMGRVFC</sequence>
<keyword evidence="1" id="KW-1133">Transmembrane helix</keyword>
<dbReference type="EMBL" id="FWXD01000029">
    <property type="protein sequence ID" value="SMC29116.1"/>
    <property type="molecule type" value="Genomic_DNA"/>
</dbReference>
<organism evidence="2 3">
    <name type="scientific">Andreprevotia lacus DSM 23236</name>
    <dbReference type="NCBI Taxonomy" id="1121001"/>
    <lineage>
        <taxon>Bacteria</taxon>
        <taxon>Pseudomonadati</taxon>
        <taxon>Pseudomonadota</taxon>
        <taxon>Betaproteobacteria</taxon>
        <taxon>Neisseriales</taxon>
        <taxon>Chitinibacteraceae</taxon>
        <taxon>Andreprevotia</taxon>
    </lineage>
</organism>
<keyword evidence="1" id="KW-0812">Transmembrane</keyword>
<dbReference type="RefSeq" id="WP_084092559.1">
    <property type="nucleotide sequence ID" value="NZ_FWXD01000029.1"/>
</dbReference>
<dbReference type="Proteomes" id="UP000192761">
    <property type="component" value="Unassembled WGS sequence"/>
</dbReference>
<reference evidence="2 3" key="1">
    <citation type="submission" date="2017-04" db="EMBL/GenBank/DDBJ databases">
        <authorList>
            <person name="Afonso C.L."/>
            <person name="Miller P.J."/>
            <person name="Scott M.A."/>
            <person name="Spackman E."/>
            <person name="Goraichik I."/>
            <person name="Dimitrov K.M."/>
            <person name="Suarez D.L."/>
            <person name="Swayne D.E."/>
        </authorList>
    </citation>
    <scope>NUCLEOTIDE SEQUENCE [LARGE SCALE GENOMIC DNA]</scope>
    <source>
        <strain evidence="2 3">DSM 23236</strain>
    </source>
</reference>
<feature type="transmembrane region" description="Helical" evidence="1">
    <location>
        <begin position="84"/>
        <end position="102"/>
    </location>
</feature>
<dbReference type="STRING" id="1121001.SAMN02745857_03615"/>
<evidence type="ECO:0000256" key="1">
    <source>
        <dbReference type="SAM" id="Phobius"/>
    </source>
</evidence>
<keyword evidence="1" id="KW-0472">Membrane</keyword>